<keyword evidence="4" id="KW-1185">Reference proteome</keyword>
<name>A0A328N4U0_9ACTN</name>
<organism evidence="1 3">
    <name type="scientific">Micromonospora noduli</name>
    <dbReference type="NCBI Taxonomy" id="709876"/>
    <lineage>
        <taxon>Bacteria</taxon>
        <taxon>Bacillati</taxon>
        <taxon>Actinomycetota</taxon>
        <taxon>Actinomycetes</taxon>
        <taxon>Micromonosporales</taxon>
        <taxon>Micromonosporaceae</taxon>
        <taxon>Micromonospora</taxon>
    </lineage>
</organism>
<evidence type="ECO:0000313" key="3">
    <source>
        <dbReference type="Proteomes" id="UP000248966"/>
    </source>
</evidence>
<sequence>MARNKPPFAMRAMLRLERGTANAAATLRRYAPLADELGADGMDVDVERADVLLSGRLVAVSEERAMHAMARPLLHRFGWRERDFVYSSNVRYAETLEPPSGPPATRLVINRANQELGWEGATHGTGRTPDRTMEIGPTEAEFVARLFVTVAATTIAGTVEALEPWLARVEPAAVGVDPGRAALLFLARADLGTEAERLGLGPVETGRIEADADHVIETATAGDGTTLWLRRGTDPVSRHWPGIIEIREMVIDDSYPD</sequence>
<evidence type="ECO:0000313" key="4">
    <source>
        <dbReference type="Proteomes" id="UP000249045"/>
    </source>
</evidence>
<dbReference type="Proteomes" id="UP000248966">
    <property type="component" value="Unassembled WGS sequence"/>
</dbReference>
<dbReference type="Proteomes" id="UP000249045">
    <property type="component" value="Unassembled WGS sequence"/>
</dbReference>
<evidence type="ECO:0000313" key="2">
    <source>
        <dbReference type="EMBL" id="RAO16305.1"/>
    </source>
</evidence>
<gene>
    <name evidence="1" type="ORF">LAH08_03136</name>
    <name evidence="2" type="ORF">MED15_03824</name>
</gene>
<reference evidence="3 4" key="1">
    <citation type="submission" date="2018-03" db="EMBL/GenBank/DDBJ databases">
        <title>Defining the species Micromonospora saelicesensis and Micromonospora noduli under the framework of genomics.</title>
        <authorList>
            <person name="Riesco R."/>
            <person name="Trujillo M.E."/>
        </authorList>
    </citation>
    <scope>NUCLEOTIDE SEQUENCE [LARGE SCALE GENOMIC DNA]</scope>
    <source>
        <strain evidence="1 3">LAH08</strain>
        <strain evidence="2 4">MED15</strain>
    </source>
</reference>
<dbReference type="EMBL" id="PYAA01000017">
    <property type="protein sequence ID" value="RAO00883.1"/>
    <property type="molecule type" value="Genomic_DNA"/>
</dbReference>
<dbReference type="EMBL" id="PYAC01000017">
    <property type="protein sequence ID" value="RAO16305.1"/>
    <property type="molecule type" value="Genomic_DNA"/>
</dbReference>
<dbReference type="RefSeq" id="WP_112584409.1">
    <property type="nucleotide sequence ID" value="NZ_PYAA01000017.1"/>
</dbReference>
<accession>A0A328N4U0</accession>
<dbReference type="AlphaFoldDB" id="A0A328N4U0"/>
<proteinExistence type="predicted"/>
<evidence type="ECO:0000313" key="1">
    <source>
        <dbReference type="EMBL" id="RAO00883.1"/>
    </source>
</evidence>
<comment type="caution">
    <text evidence="1">The sequence shown here is derived from an EMBL/GenBank/DDBJ whole genome shotgun (WGS) entry which is preliminary data.</text>
</comment>
<protein>
    <submittedName>
        <fullName evidence="1">Uncharacterized protein</fullName>
    </submittedName>
</protein>